<feature type="domain" description="DUF4116" evidence="1">
    <location>
        <begin position="335"/>
        <end position="382"/>
    </location>
</feature>
<accession>A0AA88KGN8</accession>
<feature type="domain" description="DUF4116" evidence="1">
    <location>
        <begin position="226"/>
        <end position="269"/>
    </location>
</feature>
<name>A0AA88KGN8_NAELO</name>
<feature type="domain" description="DUF4116" evidence="1">
    <location>
        <begin position="386"/>
        <end position="433"/>
    </location>
</feature>
<dbReference type="InterPro" id="IPR025197">
    <property type="entry name" value="DUF4116"/>
</dbReference>
<sequence length="610" mass="70834">MSKRDRLEFIHSNVNHVHDLPAHSTIHIPKNKHLKTTHHSSIHETIIILTDLSSNHHPNTLQQLLQHKFSMQQLGKKKWLLAREKKYDGYIPIEFLNDREMILHHIRKYGYGMEYLRFCSRCDLLLDKQFTLQVVRTNGQQLDHVFEPFKQDTEIVLAAVQQNPNAIFYATGSSRNDPQIVEAVLDRHEELLETYWYTFHINDEMARELAKKNAAAIRFSNWLKKDKDYVLKLVKNQPRAICYACTELKNDFEFLKQVVSCNGHALKYLLVDWTKNLNFECVDRCSKEIFMEAFKHLNNTKNLSIDWTDIKIMKQVVSEWGYALKHASNELKNNYDLVLTAINCSACSLKYASDHLKNDKTLVLQAVKNNHNAMQFASQNLKNSKTFAMQVLKNANACVFQYFSDALKGDRDVAEYAVSRQGQLLEYVSQELKNDFLTVFTAVSQNGRALRDASNNLKQDRNIVRAAVSQNGYALNYASEKLKIDKDLVTFAVLTYPEILRMISLDTLGLDHEFVLQVLCTLLDHSVFHQSFPTLMNHFILGELMHDREFMLRAIRENGRVLGMASCKIRQDQELILEALKNNGFVEKYSKELYQLRMEQCYYGAYLGKI</sequence>
<gene>
    <name evidence="2" type="ORF">C9374_010070</name>
</gene>
<proteinExistence type="predicted"/>
<protein>
    <recommendedName>
        <fullName evidence="1">DUF4116 domain-containing protein</fullName>
    </recommendedName>
</protein>
<reference evidence="2 3" key="1">
    <citation type="journal article" date="2018" name="BMC Genomics">
        <title>The genome of Naegleria lovaniensis, the basis for a comparative approach to unravel pathogenicity factors of the human pathogenic amoeba N. fowleri.</title>
        <authorList>
            <person name="Liechti N."/>
            <person name="Schurch N."/>
            <person name="Bruggmann R."/>
            <person name="Wittwer M."/>
        </authorList>
    </citation>
    <scope>NUCLEOTIDE SEQUENCE [LARGE SCALE GENOMIC DNA]</scope>
    <source>
        <strain evidence="2 3">ATCC 30569</strain>
    </source>
</reference>
<dbReference type="EMBL" id="PYSW02000040">
    <property type="protein sequence ID" value="KAG2375066.1"/>
    <property type="molecule type" value="Genomic_DNA"/>
</dbReference>
<dbReference type="Proteomes" id="UP000816034">
    <property type="component" value="Unassembled WGS sequence"/>
</dbReference>
<feature type="domain" description="DUF4116" evidence="1">
    <location>
        <begin position="547"/>
        <end position="586"/>
    </location>
</feature>
<evidence type="ECO:0000313" key="3">
    <source>
        <dbReference type="Proteomes" id="UP000816034"/>
    </source>
</evidence>
<dbReference type="GeneID" id="68102524"/>
<feature type="domain" description="DUF4116" evidence="1">
    <location>
        <begin position="127"/>
        <end position="171"/>
    </location>
</feature>
<keyword evidence="3" id="KW-1185">Reference proteome</keyword>
<evidence type="ECO:0000313" key="2">
    <source>
        <dbReference type="EMBL" id="KAG2375066.1"/>
    </source>
</evidence>
<dbReference type="Pfam" id="PF13475">
    <property type="entry name" value="DUF4116"/>
    <property type="match status" value="6"/>
</dbReference>
<feature type="domain" description="DUF4116" evidence="1">
    <location>
        <begin position="439"/>
        <end position="483"/>
    </location>
</feature>
<organism evidence="2 3">
    <name type="scientific">Naegleria lovaniensis</name>
    <name type="common">Amoeba</name>
    <dbReference type="NCBI Taxonomy" id="51637"/>
    <lineage>
        <taxon>Eukaryota</taxon>
        <taxon>Discoba</taxon>
        <taxon>Heterolobosea</taxon>
        <taxon>Tetramitia</taxon>
        <taxon>Eutetramitia</taxon>
        <taxon>Vahlkampfiidae</taxon>
        <taxon>Naegleria</taxon>
    </lineage>
</organism>
<dbReference type="RefSeq" id="XP_044544240.1">
    <property type="nucleotide sequence ID" value="XM_044685574.1"/>
</dbReference>
<comment type="caution">
    <text evidence="2">The sequence shown here is derived from an EMBL/GenBank/DDBJ whole genome shotgun (WGS) entry which is preliminary data.</text>
</comment>
<dbReference type="AlphaFoldDB" id="A0AA88KGN8"/>
<evidence type="ECO:0000259" key="1">
    <source>
        <dbReference type="Pfam" id="PF13475"/>
    </source>
</evidence>